<proteinExistence type="predicted"/>
<feature type="domain" description="Transposase MuDR plant" evidence="2">
    <location>
        <begin position="303"/>
        <end position="364"/>
    </location>
</feature>
<dbReference type="AlphaFoldDB" id="A0A1B5Z8C6"/>
<evidence type="ECO:0000259" key="3">
    <source>
        <dbReference type="Pfam" id="PF26130"/>
    </source>
</evidence>
<dbReference type="OrthoDB" id="1751576at2759"/>
<reference evidence="5" key="1">
    <citation type="journal article" date="2017" name="Front. Plant Sci.">
        <title>Climate Clever Clovers: New Paradigm to Reduce the Environmental Footprint of Ruminants by Breeding Low Methanogenic Forages Utilizing Haplotype Variation.</title>
        <authorList>
            <person name="Kaur P."/>
            <person name="Appels R."/>
            <person name="Bayer P.E."/>
            <person name="Keeble-Gagnere G."/>
            <person name="Wang J."/>
            <person name="Hirakawa H."/>
            <person name="Shirasawa K."/>
            <person name="Vercoe P."/>
            <person name="Stefanova K."/>
            <person name="Durmic Z."/>
            <person name="Nichols P."/>
            <person name="Revell C."/>
            <person name="Isobe S.N."/>
            <person name="Edwards D."/>
            <person name="Erskine W."/>
        </authorList>
    </citation>
    <scope>NUCLEOTIDE SEQUENCE [LARGE SCALE GENOMIC DNA]</scope>
    <source>
        <strain evidence="5">cv. Daliak</strain>
    </source>
</reference>
<keyword evidence="5" id="KW-1185">Reference proteome</keyword>
<sequence length="366" mass="42241">MDMDRFKCVLHYGGCFGNKENLEYVGKETSWSCVSDKWSYWELTSILEDKGVKPSHIIGMCYHDPTHNLGLGLREIKDDRGAMKMIEIAQTHGSVVVYVDNGSNYVIGPPKNQEEIGDNGHYELVKQSNSIVVYDGNENDIHSEIFGDHYDIDTDSDMEVMSEDSDREDRSEEESIDEYEEEGGEDDFFVQARESTLEVAKQNNGDSTSVVQMKDKKKRGRPRRVDSKKVVHENINEDSSDGSLYDERAVAKEVRQIRENRGLSDVDSYSELHENGGETNEEDDVMSASKFPTFKLPKTIEDYKWEEGTYFISKQSFRQAIITYSVHSGRDCKIYKNDKKRMRVRCKPECPWNAYCYKLPHEDTWQ</sequence>
<comment type="caution">
    <text evidence="4">The sequence shown here is derived from an EMBL/GenBank/DDBJ whole genome shotgun (WGS) entry which is preliminary data.</text>
</comment>
<evidence type="ECO:0000256" key="1">
    <source>
        <dbReference type="SAM" id="MobiDB-lite"/>
    </source>
</evidence>
<evidence type="ECO:0000313" key="5">
    <source>
        <dbReference type="Proteomes" id="UP000242715"/>
    </source>
</evidence>
<dbReference type="InterPro" id="IPR058594">
    <property type="entry name" value="PB1-like_dom_pln"/>
</dbReference>
<accession>A0A1B5Z8C6</accession>
<dbReference type="EMBL" id="BCLP01043090">
    <property type="protein sequence ID" value="GAU10367.1"/>
    <property type="molecule type" value="Genomic_DNA"/>
</dbReference>
<gene>
    <name evidence="4" type="ORF">TSUD_419020</name>
</gene>
<name>A0A1B5Z8C6_TRISU</name>
<feature type="region of interest" description="Disordered" evidence="1">
    <location>
        <begin position="159"/>
        <end position="185"/>
    </location>
</feature>
<dbReference type="Proteomes" id="UP000242715">
    <property type="component" value="Unassembled WGS sequence"/>
</dbReference>
<evidence type="ECO:0000259" key="2">
    <source>
        <dbReference type="Pfam" id="PF03108"/>
    </source>
</evidence>
<evidence type="ECO:0000313" key="4">
    <source>
        <dbReference type="EMBL" id="GAU10367.1"/>
    </source>
</evidence>
<dbReference type="Pfam" id="PF03108">
    <property type="entry name" value="DBD_Tnp_Mut"/>
    <property type="match status" value="1"/>
</dbReference>
<dbReference type="Pfam" id="PF26130">
    <property type="entry name" value="PB1-like"/>
    <property type="match status" value="1"/>
</dbReference>
<feature type="region of interest" description="Disordered" evidence="1">
    <location>
        <begin position="201"/>
        <end position="227"/>
    </location>
</feature>
<feature type="domain" description="PB1-like" evidence="3">
    <location>
        <begin position="4"/>
        <end position="99"/>
    </location>
</feature>
<feature type="compositionally biased region" description="Polar residues" evidence="1">
    <location>
        <begin position="201"/>
        <end position="211"/>
    </location>
</feature>
<protein>
    <submittedName>
        <fullName evidence="4">Uncharacterized protein</fullName>
    </submittedName>
</protein>
<feature type="non-terminal residue" evidence="4">
    <location>
        <position position="366"/>
    </location>
</feature>
<organism evidence="4 5">
    <name type="scientific">Trifolium subterraneum</name>
    <name type="common">Subterranean clover</name>
    <dbReference type="NCBI Taxonomy" id="3900"/>
    <lineage>
        <taxon>Eukaryota</taxon>
        <taxon>Viridiplantae</taxon>
        <taxon>Streptophyta</taxon>
        <taxon>Embryophyta</taxon>
        <taxon>Tracheophyta</taxon>
        <taxon>Spermatophyta</taxon>
        <taxon>Magnoliopsida</taxon>
        <taxon>eudicotyledons</taxon>
        <taxon>Gunneridae</taxon>
        <taxon>Pentapetalae</taxon>
        <taxon>rosids</taxon>
        <taxon>fabids</taxon>
        <taxon>Fabales</taxon>
        <taxon>Fabaceae</taxon>
        <taxon>Papilionoideae</taxon>
        <taxon>50 kb inversion clade</taxon>
        <taxon>NPAAA clade</taxon>
        <taxon>Hologalegina</taxon>
        <taxon>IRL clade</taxon>
        <taxon>Trifolieae</taxon>
        <taxon>Trifolium</taxon>
    </lineage>
</organism>
<dbReference type="InterPro" id="IPR004332">
    <property type="entry name" value="Transposase_MuDR"/>
</dbReference>